<evidence type="ECO:0008006" key="4">
    <source>
        <dbReference type="Google" id="ProtNLM"/>
    </source>
</evidence>
<dbReference type="Proteomes" id="UP000198893">
    <property type="component" value="Unassembled WGS sequence"/>
</dbReference>
<dbReference type="STRING" id="569882.SAMN04490248_11021"/>
<dbReference type="Gene3D" id="3.40.50.300">
    <property type="entry name" value="P-loop containing nucleotide triphosphate hydrolases"/>
    <property type="match status" value="1"/>
</dbReference>
<dbReference type="SUPFAM" id="SSF52540">
    <property type="entry name" value="P-loop containing nucleoside triphosphate hydrolases"/>
    <property type="match status" value="1"/>
</dbReference>
<proteinExistence type="predicted"/>
<dbReference type="InterPro" id="IPR027417">
    <property type="entry name" value="P-loop_NTPase"/>
</dbReference>
<organism evidence="2 3">
    <name type="scientific">Salinihabitans flavidus</name>
    <dbReference type="NCBI Taxonomy" id="569882"/>
    <lineage>
        <taxon>Bacteria</taxon>
        <taxon>Pseudomonadati</taxon>
        <taxon>Pseudomonadota</taxon>
        <taxon>Alphaproteobacteria</taxon>
        <taxon>Rhodobacterales</taxon>
        <taxon>Roseobacteraceae</taxon>
        <taxon>Salinihabitans</taxon>
    </lineage>
</organism>
<dbReference type="RefSeq" id="WP_093117925.1">
    <property type="nucleotide sequence ID" value="NZ_FODS01000010.1"/>
</dbReference>
<gene>
    <name evidence="2" type="ORF">SAMN04490248_11021</name>
</gene>
<evidence type="ECO:0000313" key="2">
    <source>
        <dbReference type="EMBL" id="SEO70918.1"/>
    </source>
</evidence>
<keyword evidence="3" id="KW-1185">Reference proteome</keyword>
<dbReference type="OrthoDB" id="7705857at2"/>
<dbReference type="EMBL" id="FODS01000010">
    <property type="protein sequence ID" value="SEO70918.1"/>
    <property type="molecule type" value="Genomic_DNA"/>
</dbReference>
<feature type="region of interest" description="Disordered" evidence="1">
    <location>
        <begin position="250"/>
        <end position="269"/>
    </location>
</feature>
<reference evidence="2 3" key="1">
    <citation type="submission" date="2016-10" db="EMBL/GenBank/DDBJ databases">
        <authorList>
            <person name="de Groot N.N."/>
        </authorList>
    </citation>
    <scope>NUCLEOTIDE SEQUENCE [LARGE SCALE GENOMIC DNA]</scope>
    <source>
        <strain evidence="2 3">DSM 27842</strain>
    </source>
</reference>
<evidence type="ECO:0000313" key="3">
    <source>
        <dbReference type="Proteomes" id="UP000198893"/>
    </source>
</evidence>
<evidence type="ECO:0000256" key="1">
    <source>
        <dbReference type="SAM" id="MobiDB-lite"/>
    </source>
</evidence>
<name>A0A1H8RXQ3_9RHOB</name>
<protein>
    <recommendedName>
        <fullName evidence="4">Sulfotransferase family protein</fullName>
    </recommendedName>
</protein>
<dbReference type="AlphaFoldDB" id="A0A1H8RXQ3"/>
<sequence length="269" mass="29135">MTGPIVVHAGFHKTGTTTVQATLRANRTALLPHLAIWMRPRLRPTVLAARGFSTWRDAPSRAKLAIRLTELTETLPGLKSRGLILSAEELSGHMPGRPGIDDYSAVPILMSEIAGALQNRFPLSDLHIVFTTRAAADWLPSSYWEHVKSSSLTESYEAFAARLPRAADFAPVVEKTARAVAPASVHALPPTSDHPLGHAGDILRFFDLPAGLELQAVPPANTRPPQPVLDQLLTINRTVHDPAARRDAKRALLSGSPSALPQNRLGERP</sequence>
<accession>A0A1H8RXQ3</accession>